<dbReference type="InterPro" id="IPR025638">
    <property type="entry name" value="DUF4336"/>
</dbReference>
<dbReference type="OrthoDB" id="450111at2"/>
<evidence type="ECO:0000313" key="1">
    <source>
        <dbReference type="EMBL" id="KEO89646.1"/>
    </source>
</evidence>
<keyword evidence="2" id="KW-1185">Reference proteome</keyword>
<evidence type="ECO:0000313" key="2">
    <source>
        <dbReference type="Proteomes" id="UP000027866"/>
    </source>
</evidence>
<dbReference type="InterPro" id="IPR036866">
    <property type="entry name" value="RibonucZ/Hydroxyglut_hydro"/>
</dbReference>
<dbReference type="KEGG" id="elq:Ga0102493_111331"/>
<protein>
    <recommendedName>
        <fullName evidence="3">DUF4336 domain-containing protein</fullName>
    </recommendedName>
</protein>
<sequence>MAGDYLPYVPQGEPVLIDEGIWTVEGPTVLYPFGPFRIPCPTRATILADPRGGIWLHSPVAYSDQLRSSIEALGPISGLIAPNTFHHLYIRDWAGNVPRAAVVLAPGLEALFEDLQSRSIPLTRMRSEGGPDWLGMNIVDGTEWREVALFHKTSRSLILTDMLQNFELGRVHGLLPKSLLALSGAGRGPVVSIELLATAWRSGMLDQVRASLRMLKGLSARRVLIAHGKQPEPRDLRKKGWAIED</sequence>
<evidence type="ECO:0008006" key="3">
    <source>
        <dbReference type="Google" id="ProtNLM"/>
    </source>
</evidence>
<accession>A0A074M4Q2</accession>
<dbReference type="PANTHER" id="PTHR33835">
    <property type="entry name" value="YALI0C07656P"/>
    <property type="match status" value="1"/>
</dbReference>
<organism evidence="1 2">
    <name type="scientific">Erythrobacter litoralis</name>
    <dbReference type="NCBI Taxonomy" id="39960"/>
    <lineage>
        <taxon>Bacteria</taxon>
        <taxon>Pseudomonadati</taxon>
        <taxon>Pseudomonadota</taxon>
        <taxon>Alphaproteobacteria</taxon>
        <taxon>Sphingomonadales</taxon>
        <taxon>Erythrobacteraceae</taxon>
        <taxon>Erythrobacter/Porphyrobacter group</taxon>
        <taxon>Erythrobacter</taxon>
    </lineage>
</organism>
<name>A0A074M4Q2_9SPHN</name>
<dbReference type="AlphaFoldDB" id="A0A074M4Q2"/>
<gene>
    <name evidence="1" type="ORF">EH32_03850</name>
</gene>
<dbReference type="EMBL" id="JMIX01000014">
    <property type="protein sequence ID" value="KEO89646.1"/>
    <property type="molecule type" value="Genomic_DNA"/>
</dbReference>
<comment type="caution">
    <text evidence="1">The sequence shown here is derived from an EMBL/GenBank/DDBJ whole genome shotgun (WGS) entry which is preliminary data.</text>
</comment>
<reference evidence="1 2" key="1">
    <citation type="submission" date="2014-04" db="EMBL/GenBank/DDBJ databases">
        <title>A comprehensive comparison of genomes of Erythrobacter spp. Strains.</title>
        <authorList>
            <person name="Zheng Q."/>
        </authorList>
    </citation>
    <scope>NUCLEOTIDE SEQUENCE [LARGE SCALE GENOMIC DNA]</scope>
    <source>
        <strain evidence="1 2">DSM 8509</strain>
    </source>
</reference>
<dbReference type="PANTHER" id="PTHR33835:SF1">
    <property type="entry name" value="METALLO-BETA-LACTAMASE DOMAIN-CONTAINING PROTEIN"/>
    <property type="match status" value="1"/>
</dbReference>
<dbReference type="Proteomes" id="UP000027866">
    <property type="component" value="Unassembled WGS sequence"/>
</dbReference>
<dbReference type="SUPFAM" id="SSF56281">
    <property type="entry name" value="Metallo-hydrolase/oxidoreductase"/>
    <property type="match status" value="1"/>
</dbReference>
<proteinExistence type="predicted"/>
<dbReference type="RefSeq" id="WP_034906652.1">
    <property type="nucleotide sequence ID" value="NZ_CP017057.1"/>
</dbReference>